<name>T0S284_SAPDV</name>
<sequence>MSSSKKIKPALEVLLERERERMKQRQEMEDMMQHSDLLRSISSLRPAKDASIEAPAAKRPRLEPVCCAIESSSADDSSSRTPSVRDDVMTPPSTTLPKKSCNCKKSNCLKLYCECFQQGSLCGDDCNCQGCHNNINFESQRQRAIRVVLERNPVAFLPKVSKGSSNTSVATTKYFRGCRCRRSGCQKKYCECYQAGVKCGTLCRCQMCKNHCSDASHATPTNENTHDQPKHRAALPAPERFSAFTPPPLETLMPLRPVHQVPLAIAPPAKRRLPPQSNTHMHAMLGPPPMPLPLPPPASTTAPPVRTNVYSRLYPLQVSMASDVALYKICNSLVQAACDEPMAPPPPPRSPVATTPSSQSSSSPADALWCAEDLAETPVKHVVVDTRAEMQERAVLQEFSAWLRNIATASVNHILKKP</sequence>
<dbReference type="Pfam" id="PF03638">
    <property type="entry name" value="TCR"/>
    <property type="match status" value="2"/>
</dbReference>
<evidence type="ECO:0000256" key="4">
    <source>
        <dbReference type="SAM" id="MobiDB-lite"/>
    </source>
</evidence>
<gene>
    <name evidence="6" type="ORF">SDRG_03961</name>
</gene>
<dbReference type="STRING" id="1156394.T0S284"/>
<reference evidence="6 7" key="1">
    <citation type="submission" date="2012-04" db="EMBL/GenBank/DDBJ databases">
        <title>The Genome Sequence of Saprolegnia declina VS20.</title>
        <authorList>
            <consortium name="The Broad Institute Genome Sequencing Platform"/>
            <person name="Russ C."/>
            <person name="Nusbaum C."/>
            <person name="Tyler B."/>
            <person name="van West P."/>
            <person name="Dieguez-Uribeondo J."/>
            <person name="de Bruijn I."/>
            <person name="Tripathy S."/>
            <person name="Jiang R."/>
            <person name="Young S.K."/>
            <person name="Zeng Q."/>
            <person name="Gargeya S."/>
            <person name="Fitzgerald M."/>
            <person name="Haas B."/>
            <person name="Abouelleil A."/>
            <person name="Alvarado L."/>
            <person name="Arachchi H.M."/>
            <person name="Berlin A."/>
            <person name="Chapman S.B."/>
            <person name="Goldberg J."/>
            <person name="Griggs A."/>
            <person name="Gujja S."/>
            <person name="Hansen M."/>
            <person name="Howarth C."/>
            <person name="Imamovic A."/>
            <person name="Larimer J."/>
            <person name="McCowen C."/>
            <person name="Montmayeur A."/>
            <person name="Murphy C."/>
            <person name="Neiman D."/>
            <person name="Pearson M."/>
            <person name="Priest M."/>
            <person name="Roberts A."/>
            <person name="Saif S."/>
            <person name="Shea T."/>
            <person name="Sisk P."/>
            <person name="Sykes S."/>
            <person name="Wortman J."/>
            <person name="Nusbaum C."/>
            <person name="Birren B."/>
        </authorList>
    </citation>
    <scope>NUCLEOTIDE SEQUENCE [LARGE SCALE GENOMIC DNA]</scope>
    <source>
        <strain evidence="6 7">VS20</strain>
    </source>
</reference>
<feature type="domain" description="CRC" evidence="5">
    <location>
        <begin position="97"/>
        <end position="213"/>
    </location>
</feature>
<organism evidence="6 7">
    <name type="scientific">Saprolegnia diclina (strain VS20)</name>
    <dbReference type="NCBI Taxonomy" id="1156394"/>
    <lineage>
        <taxon>Eukaryota</taxon>
        <taxon>Sar</taxon>
        <taxon>Stramenopiles</taxon>
        <taxon>Oomycota</taxon>
        <taxon>Saprolegniomycetes</taxon>
        <taxon>Saprolegniales</taxon>
        <taxon>Saprolegniaceae</taxon>
        <taxon>Saprolegnia</taxon>
    </lineage>
</organism>
<dbReference type="GeneID" id="19944688"/>
<comment type="similarity">
    <text evidence="2">Belongs to the lin-54 family.</text>
</comment>
<evidence type="ECO:0000256" key="3">
    <source>
        <dbReference type="ARBA" id="ARBA00023242"/>
    </source>
</evidence>
<dbReference type="GO" id="GO:0005634">
    <property type="term" value="C:nucleus"/>
    <property type="evidence" value="ECO:0007669"/>
    <property type="project" value="UniProtKB-SubCell"/>
</dbReference>
<dbReference type="RefSeq" id="XP_008607832.1">
    <property type="nucleotide sequence ID" value="XM_008609610.1"/>
</dbReference>
<dbReference type="eggNOG" id="KOG1171">
    <property type="taxonomic scope" value="Eukaryota"/>
</dbReference>
<dbReference type="PROSITE" id="PS51634">
    <property type="entry name" value="CRC"/>
    <property type="match status" value="1"/>
</dbReference>
<feature type="region of interest" description="Disordered" evidence="4">
    <location>
        <begin position="70"/>
        <end position="96"/>
    </location>
</feature>
<evidence type="ECO:0000256" key="1">
    <source>
        <dbReference type="ARBA" id="ARBA00004123"/>
    </source>
</evidence>
<dbReference type="SMART" id="SM01114">
    <property type="entry name" value="CXC"/>
    <property type="match status" value="2"/>
</dbReference>
<protein>
    <recommendedName>
        <fullName evidence="5">CRC domain-containing protein</fullName>
    </recommendedName>
</protein>
<evidence type="ECO:0000256" key="2">
    <source>
        <dbReference type="ARBA" id="ARBA00007267"/>
    </source>
</evidence>
<dbReference type="Proteomes" id="UP000030762">
    <property type="component" value="Unassembled WGS sequence"/>
</dbReference>
<dbReference type="AlphaFoldDB" id="T0S284"/>
<evidence type="ECO:0000259" key="5">
    <source>
        <dbReference type="PROSITE" id="PS51634"/>
    </source>
</evidence>
<comment type="subcellular location">
    <subcellularLocation>
        <location evidence="1">Nucleus</location>
    </subcellularLocation>
</comment>
<dbReference type="PANTHER" id="PTHR12446">
    <property type="entry name" value="TESMIN/TSO1-RELATED"/>
    <property type="match status" value="1"/>
</dbReference>
<dbReference type="EMBL" id="JH767140">
    <property type="protein sequence ID" value="EQC39008.1"/>
    <property type="molecule type" value="Genomic_DNA"/>
</dbReference>
<dbReference type="InterPro" id="IPR028307">
    <property type="entry name" value="Lin-54_fam"/>
</dbReference>
<proteinExistence type="inferred from homology"/>
<evidence type="ECO:0000313" key="6">
    <source>
        <dbReference type="EMBL" id="EQC39008.1"/>
    </source>
</evidence>
<dbReference type="InterPro" id="IPR005172">
    <property type="entry name" value="CRC"/>
</dbReference>
<evidence type="ECO:0000313" key="7">
    <source>
        <dbReference type="Proteomes" id="UP000030762"/>
    </source>
</evidence>
<dbReference type="GO" id="GO:0006355">
    <property type="term" value="P:regulation of DNA-templated transcription"/>
    <property type="evidence" value="ECO:0007669"/>
    <property type="project" value="TreeGrafter"/>
</dbReference>
<keyword evidence="3" id="KW-0539">Nucleus</keyword>
<feature type="region of interest" description="Disordered" evidence="4">
    <location>
        <begin position="341"/>
        <end position="367"/>
    </location>
</feature>
<dbReference type="VEuPathDB" id="FungiDB:SDRG_03961"/>
<dbReference type="PANTHER" id="PTHR12446:SF34">
    <property type="entry name" value="PROTEIN LIN-54 HOMOLOG"/>
    <property type="match status" value="1"/>
</dbReference>
<dbReference type="InterPro" id="IPR033467">
    <property type="entry name" value="Tesmin/TSO1-like_CXC"/>
</dbReference>
<dbReference type="OrthoDB" id="6283463at2759"/>
<feature type="compositionally biased region" description="Low complexity" evidence="4">
    <location>
        <begin position="351"/>
        <end position="365"/>
    </location>
</feature>
<dbReference type="InParanoid" id="T0S284"/>
<accession>T0S284</accession>
<keyword evidence="7" id="KW-1185">Reference proteome</keyword>
<dbReference type="OMA" id="VCCATES"/>